<dbReference type="InterPro" id="IPR036259">
    <property type="entry name" value="MFS_trans_sf"/>
</dbReference>
<feature type="transmembrane region" description="Helical" evidence="6">
    <location>
        <begin position="103"/>
        <end position="127"/>
    </location>
</feature>
<feature type="transmembrane region" description="Helical" evidence="6">
    <location>
        <begin position="134"/>
        <end position="157"/>
    </location>
</feature>
<evidence type="ECO:0000256" key="3">
    <source>
        <dbReference type="ARBA" id="ARBA00022692"/>
    </source>
</evidence>
<feature type="transmembrane region" description="Helical" evidence="6">
    <location>
        <begin position="223"/>
        <end position="243"/>
    </location>
</feature>
<dbReference type="AlphaFoldDB" id="A0A6G9YV70"/>
<dbReference type="PROSITE" id="PS50850">
    <property type="entry name" value="MFS"/>
    <property type="match status" value="1"/>
</dbReference>
<evidence type="ECO:0000256" key="6">
    <source>
        <dbReference type="SAM" id="Phobius"/>
    </source>
</evidence>
<feature type="transmembrane region" description="Helical" evidence="6">
    <location>
        <begin position="46"/>
        <end position="66"/>
    </location>
</feature>
<evidence type="ECO:0000313" key="9">
    <source>
        <dbReference type="Proteomes" id="UP000500953"/>
    </source>
</evidence>
<dbReference type="Gene3D" id="1.20.1250.20">
    <property type="entry name" value="MFS general substrate transporter like domains"/>
    <property type="match status" value="2"/>
</dbReference>
<dbReference type="RefSeq" id="WP_167484478.1">
    <property type="nucleotide sequence ID" value="NZ_CP046173.1"/>
</dbReference>
<organism evidence="8 9">
    <name type="scientific">Nocardia terpenica</name>
    <dbReference type="NCBI Taxonomy" id="455432"/>
    <lineage>
        <taxon>Bacteria</taxon>
        <taxon>Bacillati</taxon>
        <taxon>Actinomycetota</taxon>
        <taxon>Actinomycetes</taxon>
        <taxon>Mycobacteriales</taxon>
        <taxon>Nocardiaceae</taxon>
        <taxon>Nocardia</taxon>
    </lineage>
</organism>
<feature type="domain" description="Major facilitator superfamily (MFS) profile" evidence="7">
    <location>
        <begin position="11"/>
        <end position="451"/>
    </location>
</feature>
<accession>A0A6G9YV70</accession>
<dbReference type="InterPro" id="IPR020846">
    <property type="entry name" value="MFS_dom"/>
</dbReference>
<feature type="transmembrane region" description="Helical" evidence="6">
    <location>
        <begin position="163"/>
        <end position="184"/>
    </location>
</feature>
<keyword evidence="3 6" id="KW-0812">Transmembrane</keyword>
<dbReference type="Pfam" id="PF07690">
    <property type="entry name" value="MFS_1"/>
    <property type="match status" value="1"/>
</dbReference>
<feature type="transmembrane region" description="Helical" evidence="6">
    <location>
        <begin position="296"/>
        <end position="322"/>
    </location>
</feature>
<evidence type="ECO:0000259" key="7">
    <source>
        <dbReference type="PROSITE" id="PS50850"/>
    </source>
</evidence>
<comment type="subcellular location">
    <subcellularLocation>
        <location evidence="1">Cell membrane</location>
        <topology evidence="1">Multi-pass membrane protein</topology>
    </subcellularLocation>
</comment>
<reference evidence="8 9" key="1">
    <citation type="journal article" date="2019" name="ACS Chem. Biol.">
        <title>Identification and Mobilization of a Cryptic Antibiotic Biosynthesis Gene Locus from a Human-Pathogenic Nocardia Isolate.</title>
        <authorList>
            <person name="Herisse M."/>
            <person name="Ishida K."/>
            <person name="Porter J.L."/>
            <person name="Howden B."/>
            <person name="Hertweck C."/>
            <person name="Stinear T.P."/>
            <person name="Pidot S.J."/>
        </authorList>
    </citation>
    <scope>NUCLEOTIDE SEQUENCE [LARGE SCALE GENOMIC DNA]</scope>
    <source>
        <strain evidence="8 9">AUSMDU00012715</strain>
    </source>
</reference>
<dbReference type="Proteomes" id="UP000500953">
    <property type="component" value="Chromosome"/>
</dbReference>
<evidence type="ECO:0000256" key="1">
    <source>
        <dbReference type="ARBA" id="ARBA00004651"/>
    </source>
</evidence>
<proteinExistence type="predicted"/>
<dbReference type="SUPFAM" id="SSF103473">
    <property type="entry name" value="MFS general substrate transporter"/>
    <property type="match status" value="2"/>
</dbReference>
<protein>
    <submittedName>
        <fullName evidence="8">MFS transporter</fullName>
    </submittedName>
</protein>
<evidence type="ECO:0000256" key="5">
    <source>
        <dbReference type="ARBA" id="ARBA00023136"/>
    </source>
</evidence>
<feature type="transmembrane region" description="Helical" evidence="6">
    <location>
        <begin position="264"/>
        <end position="284"/>
    </location>
</feature>
<dbReference type="EMBL" id="CP046173">
    <property type="protein sequence ID" value="QIS17050.1"/>
    <property type="molecule type" value="Genomic_DNA"/>
</dbReference>
<dbReference type="InterPro" id="IPR011701">
    <property type="entry name" value="MFS"/>
</dbReference>
<dbReference type="GO" id="GO:0022857">
    <property type="term" value="F:transmembrane transporter activity"/>
    <property type="evidence" value="ECO:0007669"/>
    <property type="project" value="InterPro"/>
</dbReference>
<gene>
    <name evidence="8" type="ORF">F6W96_00675</name>
</gene>
<dbReference type="GO" id="GO:0005886">
    <property type="term" value="C:plasma membrane"/>
    <property type="evidence" value="ECO:0007669"/>
    <property type="project" value="UniProtKB-SubCell"/>
</dbReference>
<dbReference type="PANTHER" id="PTHR23501">
    <property type="entry name" value="MAJOR FACILITATOR SUPERFAMILY"/>
    <property type="match status" value="1"/>
</dbReference>
<feature type="transmembrane region" description="Helical" evidence="6">
    <location>
        <begin position="78"/>
        <end position="97"/>
    </location>
</feature>
<evidence type="ECO:0000313" key="8">
    <source>
        <dbReference type="EMBL" id="QIS17050.1"/>
    </source>
</evidence>
<keyword evidence="4 6" id="KW-1133">Transmembrane helix</keyword>
<dbReference type="PANTHER" id="PTHR23501:SF197">
    <property type="entry name" value="COMD"/>
    <property type="match status" value="1"/>
</dbReference>
<feature type="transmembrane region" description="Helical" evidence="6">
    <location>
        <begin position="12"/>
        <end position="34"/>
    </location>
</feature>
<feature type="transmembrane region" description="Helical" evidence="6">
    <location>
        <begin position="196"/>
        <end position="217"/>
    </location>
</feature>
<feature type="transmembrane region" description="Helical" evidence="6">
    <location>
        <begin position="334"/>
        <end position="352"/>
    </location>
</feature>
<evidence type="ECO:0000256" key="4">
    <source>
        <dbReference type="ARBA" id="ARBA00022989"/>
    </source>
</evidence>
<evidence type="ECO:0000256" key="2">
    <source>
        <dbReference type="ARBA" id="ARBA00022448"/>
    </source>
</evidence>
<name>A0A6G9YV70_9NOCA</name>
<sequence length="464" mass="46340">MHTETVHRRGAMTALAVGVLAYGLMQTMLVPAIGVLQQALHSGASGATWAVLSAPLLAGAILTPLAGRLGDRYGRRRVLLTVLTVHLAGTVLALVAPDIGVLIAARAVQGISLAILPLAFGSVAGVLPTDRVHAGLGFLSGLVSGSAGIALVCGGLIADHASWRWLFAVGAGLAAAALVLVYLFVPESSAQTAGRLDPLGAVLLAGGLSGVLLALTLGPTRGWTSLPVLGLAVAGFALLVVFVRVETRLRYPLIDMSLVLHRPAGAAHLAAGTLGIMQFVYYVLVPKLAELPSAAGGFGASVTAAGLVMLPATLVILPAGSLAGRLVTRRGPHIPLAAGLLVTATGAALLALAHASLWHLALCALPIGIGTGLTMSALPSQLHRVVAPTSTATANGINTVARTTGGALGSQLAAALVATSLHSGFINAFWATTAIGIAGAALTFAGARPAVAAAARATLTPTHS</sequence>
<keyword evidence="5 6" id="KW-0472">Membrane</keyword>
<keyword evidence="2" id="KW-0813">Transport</keyword>